<protein>
    <submittedName>
        <fullName evidence="3">Uncharacterized protein</fullName>
    </submittedName>
</protein>
<name>A0A6A5GXJ9_CAERE</name>
<evidence type="ECO:0000313" key="4">
    <source>
        <dbReference type="Proteomes" id="UP000483820"/>
    </source>
</evidence>
<feature type="compositionally biased region" description="Basic and acidic residues" evidence="2">
    <location>
        <begin position="200"/>
        <end position="210"/>
    </location>
</feature>
<dbReference type="KEGG" id="crq:GCK72_015858"/>
<sequence>MSLPRRHLKDVSNDLRLLGFQVGPRSTSKLGGVEEPPQVTPPKPLPLPDYRSDLELDTEIQDAIAHHKKISSLYAMNLDSETDEAPSLRDIPASNKWSYGFVPPCGGYDISQDRLKVVKPSQDAKAPEDYGCYLSREVHFDHLPPRTLDNSKDRLPLQARPLPVRVLDSKTQHENREHYGSDDSSFDDFDDLHFDHLPLRSHDNCKDRPRPLAPLPPPPPPQVTPPRPLPQSPYSFTIDQELRLEHAFQRDGRGMPYKILARAIQADLDEVYDWFNKRLERKSKMLAAYKKPVPNTPKKIIPDAFGLRLLDLNFAQLYALEEYYNRGVYFVPDEVEKKAREIQAELSEVHEWLRRREWLEEKRTGRNADIYWLPAPKEEMKKRDIVAQKVLVKETRGEDSNEKVKSPSEEILELKKQLEQERMEHEETKSQLSRAKIFVSARNFSVSELKKQLKQEKKEHEETKSQLTHANHTITSQATDIRELNFWVATLRQKSSSPDDSRVTNLEKQMDQMVKDMEALRTTSPSLRGLIAAEIKRYATEPSMVEEVKKQKKAELQKENFYRIQFSKSLETVAEKDKEIEELKKNLQMIQNINYELHDTIKQKNLLVETMTEHVKESEQKICDLEAELEKKLVPAKPVINLRNRRLPKYYGLEPKGSDGTGIREKEETLRANADKVMDGKY</sequence>
<feature type="region of interest" description="Disordered" evidence="2">
    <location>
        <begin position="23"/>
        <end position="51"/>
    </location>
</feature>
<dbReference type="AlphaFoldDB" id="A0A6A5GXJ9"/>
<feature type="coiled-coil region" evidence="1">
    <location>
        <begin position="566"/>
        <end position="593"/>
    </location>
</feature>
<feature type="compositionally biased region" description="Basic and acidic residues" evidence="2">
    <location>
        <begin position="662"/>
        <end position="682"/>
    </location>
</feature>
<evidence type="ECO:0000313" key="3">
    <source>
        <dbReference type="EMBL" id="KAF1759391.1"/>
    </source>
</evidence>
<organism evidence="3 4">
    <name type="scientific">Caenorhabditis remanei</name>
    <name type="common">Caenorhabditis vulgaris</name>
    <dbReference type="NCBI Taxonomy" id="31234"/>
    <lineage>
        <taxon>Eukaryota</taxon>
        <taxon>Metazoa</taxon>
        <taxon>Ecdysozoa</taxon>
        <taxon>Nematoda</taxon>
        <taxon>Chromadorea</taxon>
        <taxon>Rhabditida</taxon>
        <taxon>Rhabditina</taxon>
        <taxon>Rhabditomorpha</taxon>
        <taxon>Rhabditoidea</taxon>
        <taxon>Rhabditidae</taxon>
        <taxon>Peloderinae</taxon>
        <taxon>Caenorhabditis</taxon>
    </lineage>
</organism>
<feature type="compositionally biased region" description="Basic and acidic residues" evidence="2">
    <location>
        <begin position="144"/>
        <end position="155"/>
    </location>
</feature>
<feature type="region of interest" description="Disordered" evidence="2">
    <location>
        <begin position="200"/>
        <end position="234"/>
    </location>
</feature>
<evidence type="ECO:0000256" key="1">
    <source>
        <dbReference type="SAM" id="Coils"/>
    </source>
</evidence>
<feature type="compositionally biased region" description="Pro residues" evidence="2">
    <location>
        <begin position="211"/>
        <end position="231"/>
    </location>
</feature>
<dbReference type="CTD" id="9805861"/>
<dbReference type="GeneID" id="9805861"/>
<feature type="region of interest" description="Disordered" evidence="2">
    <location>
        <begin position="653"/>
        <end position="682"/>
    </location>
</feature>
<evidence type="ECO:0000256" key="2">
    <source>
        <dbReference type="SAM" id="MobiDB-lite"/>
    </source>
</evidence>
<dbReference type="RefSeq" id="XP_003094867.2">
    <property type="nucleotide sequence ID" value="XM_003094819.2"/>
</dbReference>
<feature type="region of interest" description="Disordered" evidence="2">
    <location>
        <begin position="144"/>
        <end position="185"/>
    </location>
</feature>
<gene>
    <name evidence="3" type="ORF">GCK72_015858</name>
</gene>
<keyword evidence="1" id="KW-0175">Coiled coil</keyword>
<reference evidence="3 4" key="1">
    <citation type="submission" date="2019-12" db="EMBL/GenBank/DDBJ databases">
        <title>Chromosome-level assembly of the Caenorhabditis remanei genome.</title>
        <authorList>
            <person name="Teterina A.A."/>
            <person name="Willis J.H."/>
            <person name="Phillips P.C."/>
        </authorList>
    </citation>
    <scope>NUCLEOTIDE SEQUENCE [LARGE SCALE GENOMIC DNA]</scope>
    <source>
        <strain evidence="3 4">PX506</strain>
        <tissue evidence="3">Whole organism</tissue>
    </source>
</reference>
<dbReference type="EMBL" id="WUAV01000004">
    <property type="protein sequence ID" value="KAF1759391.1"/>
    <property type="molecule type" value="Genomic_DNA"/>
</dbReference>
<comment type="caution">
    <text evidence="3">The sequence shown here is derived from an EMBL/GenBank/DDBJ whole genome shotgun (WGS) entry which is preliminary data.</text>
</comment>
<feature type="compositionally biased region" description="Basic and acidic residues" evidence="2">
    <location>
        <begin position="167"/>
        <end position="181"/>
    </location>
</feature>
<accession>A0A6A5GXJ9</accession>
<feature type="coiled-coil region" evidence="1">
    <location>
        <begin position="408"/>
        <end position="473"/>
    </location>
</feature>
<dbReference type="Proteomes" id="UP000483820">
    <property type="component" value="Chromosome IV"/>
</dbReference>
<proteinExistence type="predicted"/>
<feature type="compositionally biased region" description="Pro residues" evidence="2">
    <location>
        <begin position="38"/>
        <end position="47"/>
    </location>
</feature>